<comment type="caution">
    <text evidence="1">The sequence shown here is derived from an EMBL/GenBank/DDBJ whole genome shotgun (WGS) entry which is preliminary data.</text>
</comment>
<evidence type="ECO:0000313" key="2">
    <source>
        <dbReference type="Proteomes" id="UP000251002"/>
    </source>
</evidence>
<evidence type="ECO:0000313" key="1">
    <source>
        <dbReference type="EMBL" id="RAZ75459.1"/>
    </source>
</evidence>
<reference evidence="1 2" key="1">
    <citation type="submission" date="2018-06" db="EMBL/GenBank/DDBJ databases">
        <title>The draft genome sequences of strains SCU63 and S1.</title>
        <authorList>
            <person name="Gan L."/>
        </authorList>
    </citation>
    <scope>NUCLEOTIDE SEQUENCE [LARGE SCALE GENOMIC DNA]</scope>
    <source>
        <strain evidence="1 2">SCU63</strain>
    </source>
</reference>
<name>A0A365KQQ7_9BACL</name>
<proteinExistence type="predicted"/>
<gene>
    <name evidence="1" type="ORF">DP120_13885</name>
</gene>
<dbReference type="AlphaFoldDB" id="A0A365KQQ7"/>
<organism evidence="1 2">
    <name type="scientific">Planococcus halotolerans</name>
    <dbReference type="NCBI Taxonomy" id="2233542"/>
    <lineage>
        <taxon>Bacteria</taxon>
        <taxon>Bacillati</taxon>
        <taxon>Bacillota</taxon>
        <taxon>Bacilli</taxon>
        <taxon>Bacillales</taxon>
        <taxon>Caryophanaceae</taxon>
        <taxon>Planococcus</taxon>
    </lineage>
</organism>
<protein>
    <recommendedName>
        <fullName evidence="3">YokE-like PH domain-containing protein</fullName>
    </recommendedName>
</protein>
<accession>A0A365KQQ7</accession>
<dbReference type="RefSeq" id="WP_112224270.1">
    <property type="nucleotide sequence ID" value="NZ_CP047673.1"/>
</dbReference>
<sequence length="130" mass="14473">MAHPAKMLKELKELKPDASIEYWIFGIFHTSRSDKVDGFKGLLAASKETVIFKSGGSGEDSYIMEIPLKEVKDVQADLNGTVNMIINLIDGGYMEMSFISRGAPKEFLSFLKTHGENSQDELPTIENSKK</sequence>
<dbReference type="Proteomes" id="UP000251002">
    <property type="component" value="Unassembled WGS sequence"/>
</dbReference>
<evidence type="ECO:0008006" key="3">
    <source>
        <dbReference type="Google" id="ProtNLM"/>
    </source>
</evidence>
<dbReference type="EMBL" id="QLZR01000006">
    <property type="protein sequence ID" value="RAZ75459.1"/>
    <property type="molecule type" value="Genomic_DNA"/>
</dbReference>
<keyword evidence="2" id="KW-1185">Reference proteome</keyword>